<dbReference type="InterPro" id="IPR015422">
    <property type="entry name" value="PyrdxlP-dep_Trfase_small"/>
</dbReference>
<dbReference type="Proteomes" id="UP000295351">
    <property type="component" value="Unassembled WGS sequence"/>
</dbReference>
<keyword evidence="4" id="KW-1185">Reference proteome</keyword>
<dbReference type="SUPFAM" id="SSF53383">
    <property type="entry name" value="PLP-dependent transferases"/>
    <property type="match status" value="1"/>
</dbReference>
<dbReference type="Pfam" id="PF00266">
    <property type="entry name" value="Aminotran_5"/>
    <property type="match status" value="1"/>
</dbReference>
<dbReference type="NCBIfam" id="TIGR01976">
    <property type="entry name" value="am_tr_V_VC1184"/>
    <property type="match status" value="1"/>
</dbReference>
<keyword evidence="1" id="KW-0663">Pyridoxal phosphate</keyword>
<dbReference type="InterPro" id="IPR000192">
    <property type="entry name" value="Aminotrans_V_dom"/>
</dbReference>
<dbReference type="InterPro" id="IPR011340">
    <property type="entry name" value="Cys_dSase-rel"/>
</dbReference>
<dbReference type="InterPro" id="IPR015421">
    <property type="entry name" value="PyrdxlP-dep_Trfase_major"/>
</dbReference>
<accession>A0A4R2CQF0</accession>
<gene>
    <name evidence="3" type="ORF">EV665_110146</name>
</gene>
<evidence type="ECO:0000313" key="3">
    <source>
        <dbReference type="EMBL" id="TCN43548.1"/>
    </source>
</evidence>
<feature type="domain" description="Aminotransferase class V" evidence="2">
    <location>
        <begin position="42"/>
        <end position="420"/>
    </location>
</feature>
<evidence type="ECO:0000256" key="1">
    <source>
        <dbReference type="ARBA" id="ARBA00022898"/>
    </source>
</evidence>
<name>A0A4R2CQF0_SHIGR</name>
<dbReference type="PANTHER" id="PTHR43586">
    <property type="entry name" value="CYSTEINE DESULFURASE"/>
    <property type="match status" value="1"/>
</dbReference>
<dbReference type="PANTHER" id="PTHR43586:SF21">
    <property type="entry name" value="PYRIDOXAL PHOSPHATE (PLP)-DEPENDENT ASPARTATE AMINOTRANSFERASE SUPERFAMILY"/>
    <property type="match status" value="1"/>
</dbReference>
<dbReference type="AlphaFoldDB" id="A0A4R2CQF0"/>
<sequence>MAENGTQGRQHSVLQRVPPMTAYPIDLIRASFPALENSRTAYLDNPAGTLVPQTVIAAVAEAMATASSNLGGRFAASQRADATWRLAHEAAAEFVNARSWQEVVIGPNMTTLAFQMGRVLGKTFSQGDEIIVTRMDHEGNVSPWLAMAEEYGLVVKWLPFNRESWRIEPDDLAALLTPRTKFLALNYASNMTGSINDVTALTAMARAAGALVWIDAVQLAPHRLPDVQAIGCDFLVCSSYKFFGPHLGVLWGRGDLLRALPPHRVRCQSDDIPDRFCTGTPQTELLAGLTATIDYLASAGEATGNTGTRREKMAGAYQAFDAYEAGLTRRLIGGLTAMPGVRLVGIANSNLFAHRVPTISFTHERVSTHRFAEALAAEDINVWSGHNYALEPARHLGLSEEEGVVRIGIAHYNCAEEIERTLAAIDKLVA</sequence>
<comment type="caution">
    <text evidence="3">The sequence shown here is derived from an EMBL/GenBank/DDBJ whole genome shotgun (WGS) entry which is preliminary data.</text>
</comment>
<dbReference type="Gene3D" id="3.90.1150.10">
    <property type="entry name" value="Aspartate Aminotransferase, domain 1"/>
    <property type="match status" value="1"/>
</dbReference>
<dbReference type="Gene3D" id="3.40.640.10">
    <property type="entry name" value="Type I PLP-dependent aspartate aminotransferase-like (Major domain)"/>
    <property type="match status" value="1"/>
</dbReference>
<dbReference type="InterPro" id="IPR015424">
    <property type="entry name" value="PyrdxlP-dep_Trfase"/>
</dbReference>
<protein>
    <submittedName>
        <fullName evidence="3">Cysteine desulfurase family protein (TIGR01976 family)</fullName>
    </submittedName>
</protein>
<organism evidence="3 4">
    <name type="scientific">Shinella granuli</name>
    <dbReference type="NCBI Taxonomy" id="323621"/>
    <lineage>
        <taxon>Bacteria</taxon>
        <taxon>Pseudomonadati</taxon>
        <taxon>Pseudomonadota</taxon>
        <taxon>Alphaproteobacteria</taxon>
        <taxon>Hyphomicrobiales</taxon>
        <taxon>Rhizobiaceae</taxon>
        <taxon>Shinella</taxon>
    </lineage>
</organism>
<dbReference type="EMBL" id="SLVX01000010">
    <property type="protein sequence ID" value="TCN43548.1"/>
    <property type="molecule type" value="Genomic_DNA"/>
</dbReference>
<evidence type="ECO:0000259" key="2">
    <source>
        <dbReference type="Pfam" id="PF00266"/>
    </source>
</evidence>
<reference evidence="3 4" key="1">
    <citation type="submission" date="2019-03" db="EMBL/GenBank/DDBJ databases">
        <title>Genomic Encyclopedia of Type Strains, Phase IV (KMG-IV): sequencing the most valuable type-strain genomes for metagenomic binning, comparative biology and taxonomic classification.</title>
        <authorList>
            <person name="Goeker M."/>
        </authorList>
    </citation>
    <scope>NUCLEOTIDE SEQUENCE [LARGE SCALE GENOMIC DNA]</scope>
    <source>
        <strain evidence="3 4">DSM 18401</strain>
    </source>
</reference>
<evidence type="ECO:0000313" key="4">
    <source>
        <dbReference type="Proteomes" id="UP000295351"/>
    </source>
</evidence>
<proteinExistence type="predicted"/>